<proteinExistence type="predicted"/>
<comment type="caution">
    <text evidence="1">The sequence shown here is derived from an EMBL/GenBank/DDBJ whole genome shotgun (WGS) entry which is preliminary data.</text>
</comment>
<accession>A0ACB5TAG8</accession>
<name>A0ACB5TAG8_AMBMO</name>
<sequence>MVKNDLPILIVEVKLFSIADIFARDKVDSWQTQSILREISIYQLVYQMPILLSDGFDHHLIWFQRTNRMTKYPEQESQDTHKWRFSHDLETQKQQASPMPLIIDDDDDGKLGVYHCEIQFEYLKLNNLEEGFTIKKKLLAILHGETQKDPVGRKATYVDVTDETASQQGFTSNNLQEKREELARESFNFLFPTVDEFESYTKKNDYMGVDPDDQLGRF</sequence>
<organism evidence="1 2">
    <name type="scientific">Ambrosiozyma monospora</name>
    <name type="common">Yeast</name>
    <name type="synonym">Endomycopsis monosporus</name>
    <dbReference type="NCBI Taxonomy" id="43982"/>
    <lineage>
        <taxon>Eukaryota</taxon>
        <taxon>Fungi</taxon>
        <taxon>Dikarya</taxon>
        <taxon>Ascomycota</taxon>
        <taxon>Saccharomycotina</taxon>
        <taxon>Pichiomycetes</taxon>
        <taxon>Pichiales</taxon>
        <taxon>Pichiaceae</taxon>
        <taxon>Ambrosiozyma</taxon>
    </lineage>
</organism>
<dbReference type="Proteomes" id="UP001165064">
    <property type="component" value="Unassembled WGS sequence"/>
</dbReference>
<evidence type="ECO:0000313" key="2">
    <source>
        <dbReference type="Proteomes" id="UP001165064"/>
    </source>
</evidence>
<reference evidence="1" key="1">
    <citation type="submission" date="2023-04" db="EMBL/GenBank/DDBJ databases">
        <title>Ambrosiozyma monospora NBRC 10751.</title>
        <authorList>
            <person name="Ichikawa N."/>
            <person name="Sato H."/>
            <person name="Tonouchi N."/>
        </authorList>
    </citation>
    <scope>NUCLEOTIDE SEQUENCE</scope>
    <source>
        <strain evidence="1">NBRC 10751</strain>
    </source>
</reference>
<dbReference type="EMBL" id="BSXS01005689">
    <property type="protein sequence ID" value="GME84695.1"/>
    <property type="molecule type" value="Genomic_DNA"/>
</dbReference>
<keyword evidence="2" id="KW-1185">Reference proteome</keyword>
<evidence type="ECO:0000313" key="1">
    <source>
        <dbReference type="EMBL" id="GME84695.1"/>
    </source>
</evidence>
<gene>
    <name evidence="1" type="ORF">Amon02_000702600</name>
</gene>
<protein>
    <submittedName>
        <fullName evidence="1">Unnamed protein product</fullName>
    </submittedName>
</protein>